<keyword evidence="2" id="KW-1185">Reference proteome</keyword>
<evidence type="ECO:0000313" key="1">
    <source>
        <dbReference type="EMBL" id="KAK3082181.1"/>
    </source>
</evidence>
<evidence type="ECO:0000313" key="2">
    <source>
        <dbReference type="Proteomes" id="UP001186974"/>
    </source>
</evidence>
<accession>A0ACC3DZQ4</accession>
<sequence>MPFSHHSHSGQFCNHAKNTLEEMIKRAISQKMQMFALTEHMPRRTVDFYPEERDLYDEEGLFTLFDSYYTEAMRLKDLYAPQIEILIGFESEWIRPESHNIISDLQNKYPFDLFVGSIHHVKTVPIDFDRQMYEEARERCGGTDERIFEAFFDEQYEMLQALEPPVVGHLDLIRLKSDQPNLSMRTWDGVWKRVLRNLEFIQQYGGLVELNSAALRKGLSEPYPQVDICKVCFLATSWRKYAVTDELVPQTFVQMGGHFTLSDDSHEIAHVGACYQGVLNALETSGINEIRFLTRSGVEGIKGRTVTTSTVAASSLREHDFFKVPT</sequence>
<reference evidence="1" key="1">
    <citation type="submission" date="2024-09" db="EMBL/GenBank/DDBJ databases">
        <title>Black Yeasts Isolated from many extreme environments.</title>
        <authorList>
            <person name="Coleine C."/>
            <person name="Stajich J.E."/>
            <person name="Selbmann L."/>
        </authorList>
    </citation>
    <scope>NUCLEOTIDE SEQUENCE</scope>
    <source>
        <strain evidence="1">CCFEE 5737</strain>
    </source>
</reference>
<proteinExistence type="predicted"/>
<gene>
    <name evidence="1" type="ORF">LTS18_000111</name>
</gene>
<dbReference type="EMBL" id="JAWDJW010000005">
    <property type="protein sequence ID" value="KAK3082181.1"/>
    <property type="molecule type" value="Genomic_DNA"/>
</dbReference>
<name>A0ACC3DZQ4_9PEZI</name>
<organism evidence="1 2">
    <name type="scientific">Coniosporium uncinatum</name>
    <dbReference type="NCBI Taxonomy" id="93489"/>
    <lineage>
        <taxon>Eukaryota</taxon>
        <taxon>Fungi</taxon>
        <taxon>Dikarya</taxon>
        <taxon>Ascomycota</taxon>
        <taxon>Pezizomycotina</taxon>
        <taxon>Dothideomycetes</taxon>
        <taxon>Dothideomycetes incertae sedis</taxon>
        <taxon>Coniosporium</taxon>
    </lineage>
</organism>
<comment type="caution">
    <text evidence="1">The sequence shown here is derived from an EMBL/GenBank/DDBJ whole genome shotgun (WGS) entry which is preliminary data.</text>
</comment>
<protein>
    <submittedName>
        <fullName evidence="1">Uncharacterized protein</fullName>
    </submittedName>
</protein>
<dbReference type="Proteomes" id="UP001186974">
    <property type="component" value="Unassembled WGS sequence"/>
</dbReference>